<sequence length="50" mass="5489">MNRSHYYRNDVDFAWRFTTLGSGQPAASDRPLTGGNALSTANTANCRTPQ</sequence>
<protein>
    <submittedName>
        <fullName evidence="2">Uncharacterized protein</fullName>
    </submittedName>
</protein>
<feature type="compositionally biased region" description="Polar residues" evidence="1">
    <location>
        <begin position="36"/>
        <end position="50"/>
    </location>
</feature>
<gene>
    <name evidence="2" type="ORF">IFT62_08915</name>
</gene>
<keyword evidence="3" id="KW-1185">Reference proteome</keyword>
<organism evidence="2 3">
    <name type="scientific">Pseudomonas lutea</name>
    <dbReference type="NCBI Taxonomy" id="243924"/>
    <lineage>
        <taxon>Bacteria</taxon>
        <taxon>Pseudomonadati</taxon>
        <taxon>Pseudomonadota</taxon>
        <taxon>Gammaproteobacteria</taxon>
        <taxon>Pseudomonadales</taxon>
        <taxon>Pseudomonadaceae</taxon>
        <taxon>Pseudomonas</taxon>
    </lineage>
</organism>
<dbReference type="RefSeq" id="WP_191943879.1">
    <property type="nucleotide sequence ID" value="NZ_JACYNP010000003.1"/>
</dbReference>
<accession>A0ABR9A5J6</accession>
<proteinExistence type="predicted"/>
<feature type="region of interest" description="Disordered" evidence="1">
    <location>
        <begin position="23"/>
        <end position="50"/>
    </location>
</feature>
<dbReference type="Proteomes" id="UP000625247">
    <property type="component" value="Unassembled WGS sequence"/>
</dbReference>
<evidence type="ECO:0000313" key="2">
    <source>
        <dbReference type="EMBL" id="MBD8121332.1"/>
    </source>
</evidence>
<comment type="caution">
    <text evidence="2">The sequence shown here is derived from an EMBL/GenBank/DDBJ whole genome shotgun (WGS) entry which is preliminary data.</text>
</comment>
<evidence type="ECO:0000256" key="1">
    <source>
        <dbReference type="SAM" id="MobiDB-lite"/>
    </source>
</evidence>
<reference evidence="2 3" key="1">
    <citation type="journal article" date="2020" name="FEMS Microbiol. Ecol.">
        <title>Temporal dynamics of bacterial communities during seed development and maturation.</title>
        <authorList>
            <person name="Chesneau G."/>
            <person name="Torres-Cortes G."/>
            <person name="Briand M."/>
            <person name="Darrasse A."/>
            <person name="Preveaux A."/>
            <person name="Marais C."/>
            <person name="Jacques M.A."/>
            <person name="Shade A."/>
            <person name="Barret M."/>
        </authorList>
    </citation>
    <scope>NUCLEOTIDE SEQUENCE [LARGE SCALE GENOMIC DNA]</scope>
    <source>
        <strain evidence="2 3">CFBP13723</strain>
    </source>
</reference>
<dbReference type="EMBL" id="JACYNP010000003">
    <property type="protein sequence ID" value="MBD8121332.1"/>
    <property type="molecule type" value="Genomic_DNA"/>
</dbReference>
<evidence type="ECO:0000313" key="3">
    <source>
        <dbReference type="Proteomes" id="UP000625247"/>
    </source>
</evidence>
<name>A0ABR9A5J6_9PSED</name>